<evidence type="ECO:0000256" key="1">
    <source>
        <dbReference type="ARBA" id="ARBA00006643"/>
    </source>
</evidence>
<feature type="repeat" description="PPR" evidence="3">
    <location>
        <begin position="304"/>
        <end position="339"/>
    </location>
</feature>
<dbReference type="GO" id="GO:0003723">
    <property type="term" value="F:RNA binding"/>
    <property type="evidence" value="ECO:0007669"/>
    <property type="project" value="InterPro"/>
</dbReference>
<dbReference type="Pfam" id="PF14432">
    <property type="entry name" value="DYW_deaminase"/>
    <property type="match status" value="1"/>
</dbReference>
<feature type="repeat" description="PPR" evidence="3">
    <location>
        <begin position="442"/>
        <end position="477"/>
    </location>
</feature>
<dbReference type="SUPFAM" id="SSF48452">
    <property type="entry name" value="TPR-like"/>
    <property type="match status" value="1"/>
</dbReference>
<protein>
    <recommendedName>
        <fullName evidence="4">DYW domain-containing protein</fullName>
    </recommendedName>
</protein>
<dbReference type="FunFam" id="1.25.40.10:FF:000366">
    <property type="entry name" value="Pentatricopeptide (PPR) repeat-containing protein"/>
    <property type="match status" value="1"/>
</dbReference>
<organism evidence="5 6">
    <name type="scientific">Linum tenue</name>
    <dbReference type="NCBI Taxonomy" id="586396"/>
    <lineage>
        <taxon>Eukaryota</taxon>
        <taxon>Viridiplantae</taxon>
        <taxon>Streptophyta</taxon>
        <taxon>Embryophyta</taxon>
        <taxon>Tracheophyta</taxon>
        <taxon>Spermatophyta</taxon>
        <taxon>Magnoliopsida</taxon>
        <taxon>eudicotyledons</taxon>
        <taxon>Gunneridae</taxon>
        <taxon>Pentapetalae</taxon>
        <taxon>rosids</taxon>
        <taxon>fabids</taxon>
        <taxon>Malpighiales</taxon>
        <taxon>Linaceae</taxon>
        <taxon>Linum</taxon>
    </lineage>
</organism>
<accession>A0AAV0J6N9</accession>
<evidence type="ECO:0000313" key="5">
    <source>
        <dbReference type="EMBL" id="CAI0405451.1"/>
    </source>
</evidence>
<reference evidence="5" key="1">
    <citation type="submission" date="2022-08" db="EMBL/GenBank/DDBJ databases">
        <authorList>
            <person name="Gutierrez-Valencia J."/>
        </authorList>
    </citation>
    <scope>NUCLEOTIDE SEQUENCE</scope>
</reference>
<evidence type="ECO:0000256" key="2">
    <source>
        <dbReference type="ARBA" id="ARBA00022737"/>
    </source>
</evidence>
<evidence type="ECO:0000256" key="3">
    <source>
        <dbReference type="PROSITE-ProRule" id="PRU00708"/>
    </source>
</evidence>
<evidence type="ECO:0000313" key="6">
    <source>
        <dbReference type="Proteomes" id="UP001154282"/>
    </source>
</evidence>
<keyword evidence="2" id="KW-0677">Repeat</keyword>
<evidence type="ECO:0000259" key="4">
    <source>
        <dbReference type="Pfam" id="PF14432"/>
    </source>
</evidence>
<feature type="repeat" description="PPR" evidence="3">
    <location>
        <begin position="544"/>
        <end position="578"/>
    </location>
</feature>
<dbReference type="GO" id="GO:0009451">
    <property type="term" value="P:RNA modification"/>
    <property type="evidence" value="ECO:0007669"/>
    <property type="project" value="InterPro"/>
</dbReference>
<dbReference type="EMBL" id="CAMGYJ010000004">
    <property type="protein sequence ID" value="CAI0405451.1"/>
    <property type="molecule type" value="Genomic_DNA"/>
</dbReference>
<dbReference type="InterPro" id="IPR011990">
    <property type="entry name" value="TPR-like_helical_dom_sf"/>
</dbReference>
<dbReference type="FunFam" id="1.25.40.10:FF:000442">
    <property type="entry name" value="Pentatricopeptide repeat-containing protein At3g49710"/>
    <property type="match status" value="1"/>
</dbReference>
<dbReference type="FunFam" id="1.25.40.10:FF:000031">
    <property type="entry name" value="Pentatricopeptide repeat-containing protein mitochondrial"/>
    <property type="match status" value="1"/>
</dbReference>
<gene>
    <name evidence="5" type="ORF">LITE_LOCUS12880</name>
</gene>
<feature type="repeat" description="PPR" evidence="3">
    <location>
        <begin position="202"/>
        <end position="236"/>
    </location>
</feature>
<dbReference type="Pfam" id="PF13041">
    <property type="entry name" value="PPR_2"/>
    <property type="match status" value="4"/>
</dbReference>
<comment type="caution">
    <text evidence="5">The sequence shown here is derived from an EMBL/GenBank/DDBJ whole genome shotgun (WGS) entry which is preliminary data.</text>
</comment>
<dbReference type="FunFam" id="1.25.40.10:FF:000396">
    <property type="entry name" value="Pentatricopeptide repeat-containing protein At2g36730"/>
    <property type="match status" value="1"/>
</dbReference>
<dbReference type="AlphaFoldDB" id="A0AAV0J6N9"/>
<dbReference type="Proteomes" id="UP001154282">
    <property type="component" value="Unassembled WGS sequence"/>
</dbReference>
<dbReference type="Pfam" id="PF01535">
    <property type="entry name" value="PPR"/>
    <property type="match status" value="3"/>
</dbReference>
<dbReference type="InterPro" id="IPR002885">
    <property type="entry name" value="PPR_rpt"/>
</dbReference>
<dbReference type="Pfam" id="PF20431">
    <property type="entry name" value="E_motif"/>
    <property type="match status" value="1"/>
</dbReference>
<dbReference type="NCBIfam" id="TIGR00756">
    <property type="entry name" value="PPR"/>
    <property type="match status" value="6"/>
</dbReference>
<feature type="domain" description="DYW" evidence="4">
    <location>
        <begin position="622"/>
        <end position="717"/>
    </location>
</feature>
<dbReference type="InterPro" id="IPR046848">
    <property type="entry name" value="E_motif"/>
</dbReference>
<dbReference type="Gene3D" id="1.25.40.10">
    <property type="entry name" value="Tetratricopeptide repeat domain"/>
    <property type="match status" value="4"/>
</dbReference>
<dbReference type="FunFam" id="1.25.40.10:FF:000351">
    <property type="entry name" value="Pentatricopeptide repeat-containing protein"/>
    <property type="match status" value="1"/>
</dbReference>
<dbReference type="PANTHER" id="PTHR47926:SF505">
    <property type="entry name" value="PENTATRICOPEPTIDE REPEAT (PPR) SUPERFAMILY PROTEIN"/>
    <property type="match status" value="1"/>
</dbReference>
<dbReference type="InterPro" id="IPR046960">
    <property type="entry name" value="PPR_At4g14850-like_plant"/>
</dbReference>
<dbReference type="GO" id="GO:0008270">
    <property type="term" value="F:zinc ion binding"/>
    <property type="evidence" value="ECO:0007669"/>
    <property type="project" value="InterPro"/>
</dbReference>
<dbReference type="PROSITE" id="PS51375">
    <property type="entry name" value="PPR"/>
    <property type="match status" value="7"/>
</dbReference>
<keyword evidence="6" id="KW-1185">Reference proteome</keyword>
<sequence>MVHFQNSFRNLLKNCILNRDLSTGKCLHALYLKHLLAPTTYLSNHFILLYSKCGRLTAARRAFDQTLEPNVFSYNALLDAYAKRSLPEHARQLFDEIPHPDLVSYNTLISAYADCGSAAAALGLFEEMRERLIDADGFTVSGVITACCNEVALLRQLHSLAVFCGYDSYVSVNNSLLTFYGKNGLLEEAKEVFVAMGGHVRDEVSWNSMIVAYGQHKDGAKAMELFRDMVHRGIEVDMFTVASMLTAFTSRNDLSWGLQLHGKSIKTGLHCNSHVGSGLIDMYSKCGGTMLDSNKVLQEIPAPDSVVWNTMISCYSRDDELSEEALHCLKQMQLSGHKPDDCTFSCALSSCSTLSSPSTGKQLHALAIKTDIPSNRIQVNNALIAMYSRCGSLDYARQVFDRMPQHNIVSLNSIISGYAQHGKGSEALLLFNQMIRVKMVPTSITFIALLSACAHTGQVEEGRRYFNRMINEFGIEPEAEHFSCMIDLLSRAGKLGEAKRLIETMPFTPGMAAWATLLGACRKHGKMELAEIAANELLQLEPTNATPYVVLANMYTDFGKWEDVARVRKLMRDRGIKKLPGCSWLELHNRVHVFVAEDNSHPMMKEIHDYLDWMVLKIKHAGYVPDLRFALVKGDETGEGEKETRLRHHSEKLAVAFGLLSTTDGAPIVVMKNLRICGDCHNAMKYISQISCRKITVRDANRFHCFERGNCSCGDYW</sequence>
<feature type="repeat" description="PPR" evidence="3">
    <location>
        <begin position="407"/>
        <end position="441"/>
    </location>
</feature>
<proteinExistence type="inferred from homology"/>
<dbReference type="PANTHER" id="PTHR47926">
    <property type="entry name" value="PENTATRICOPEPTIDE REPEAT-CONTAINING PROTEIN"/>
    <property type="match status" value="1"/>
</dbReference>
<feature type="repeat" description="PPR" evidence="3">
    <location>
        <begin position="101"/>
        <end position="135"/>
    </location>
</feature>
<feature type="repeat" description="PPR" evidence="3">
    <location>
        <begin position="70"/>
        <end position="100"/>
    </location>
</feature>
<dbReference type="InterPro" id="IPR032867">
    <property type="entry name" value="DYW_dom"/>
</dbReference>
<comment type="similarity">
    <text evidence="1">Belongs to the PPR family. PCMP-H subfamily.</text>
</comment>
<name>A0AAV0J6N9_9ROSI</name>